<protein>
    <submittedName>
        <fullName evidence="1">Uncharacterized protein</fullName>
    </submittedName>
</protein>
<keyword evidence="2" id="KW-1185">Reference proteome</keyword>
<comment type="caution">
    <text evidence="1">The sequence shown here is derived from an EMBL/GenBank/DDBJ whole genome shotgun (WGS) entry which is preliminary data.</text>
</comment>
<dbReference type="Proteomes" id="UP001054821">
    <property type="component" value="Unassembled WGS sequence"/>
</dbReference>
<name>A0AAD4UQM4_PRUDU</name>
<dbReference type="EMBL" id="JAJFAZ020000055">
    <property type="protein sequence ID" value="KAI5311253.1"/>
    <property type="molecule type" value="Genomic_DNA"/>
</dbReference>
<sequence>MTPCEELLDPLHIGDGGFEGVVRFALVDQCCGIASCWGGVHSGSKGIAVIMVAAEEESLRDGVAGRFWVLWVGRWGWVAGWVGISVLRGWAKEEGE</sequence>
<proteinExistence type="predicted"/>
<dbReference type="AlphaFoldDB" id="A0AAD4UQM4"/>
<accession>A0AAD4UQM4</accession>
<organism evidence="1 2">
    <name type="scientific">Prunus dulcis</name>
    <name type="common">Almond</name>
    <name type="synonym">Amygdalus dulcis</name>
    <dbReference type="NCBI Taxonomy" id="3755"/>
    <lineage>
        <taxon>Eukaryota</taxon>
        <taxon>Viridiplantae</taxon>
        <taxon>Streptophyta</taxon>
        <taxon>Embryophyta</taxon>
        <taxon>Tracheophyta</taxon>
        <taxon>Spermatophyta</taxon>
        <taxon>Magnoliopsida</taxon>
        <taxon>eudicotyledons</taxon>
        <taxon>Gunneridae</taxon>
        <taxon>Pentapetalae</taxon>
        <taxon>rosids</taxon>
        <taxon>fabids</taxon>
        <taxon>Rosales</taxon>
        <taxon>Rosaceae</taxon>
        <taxon>Amygdaloideae</taxon>
        <taxon>Amygdaleae</taxon>
        <taxon>Prunus</taxon>
    </lineage>
</organism>
<gene>
    <name evidence="1" type="ORF">L3X38_000303</name>
</gene>
<evidence type="ECO:0000313" key="1">
    <source>
        <dbReference type="EMBL" id="KAI5311253.1"/>
    </source>
</evidence>
<reference evidence="1 2" key="1">
    <citation type="journal article" date="2022" name="G3 (Bethesda)">
        <title>Whole-genome sequence and methylome profiling of the almond [Prunus dulcis (Mill.) D.A. Webb] cultivar 'Nonpareil'.</title>
        <authorList>
            <person name="D'Amico-Willman K.M."/>
            <person name="Ouma W.Z."/>
            <person name="Meulia T."/>
            <person name="Sideli G.M."/>
            <person name="Gradziel T.M."/>
            <person name="Fresnedo-Ramirez J."/>
        </authorList>
    </citation>
    <scope>NUCLEOTIDE SEQUENCE [LARGE SCALE GENOMIC DNA]</scope>
    <source>
        <strain evidence="1">Clone GOH B32 T37-40</strain>
    </source>
</reference>
<evidence type="ECO:0000313" key="2">
    <source>
        <dbReference type="Proteomes" id="UP001054821"/>
    </source>
</evidence>